<dbReference type="EMBL" id="FMAR01000009">
    <property type="protein sequence ID" value="SCC45856.1"/>
    <property type="molecule type" value="Genomic_DNA"/>
</dbReference>
<name>A0A1C4EQJ7_9BACT</name>
<proteinExistence type="predicted"/>
<keyword evidence="2" id="KW-1185">Reference proteome</keyword>
<sequence>MATIQQQLPADFHPQSRVWIYQSNRPFSEQESKEINEQLHQFTSQWLSHGDQVKGWGTLFFNQVIVILADESQAGVSGCSTDSSVRIIKSIERQYDVNLFDRLLLGFLVEGKVQLLPMVQLLYALEKGKITPETVYLNNTVQTKAELENNWLIPLGESWLKTRLQQAL</sequence>
<evidence type="ECO:0008006" key="3">
    <source>
        <dbReference type="Google" id="ProtNLM"/>
    </source>
</evidence>
<dbReference type="AlphaFoldDB" id="A0A1C4EQJ7"/>
<dbReference type="Proteomes" id="UP000242818">
    <property type="component" value="Unassembled WGS sequence"/>
</dbReference>
<accession>A0A1C4EQJ7</accession>
<evidence type="ECO:0000313" key="2">
    <source>
        <dbReference type="Proteomes" id="UP000242818"/>
    </source>
</evidence>
<reference evidence="1 2" key="1">
    <citation type="submission" date="2016-08" db="EMBL/GenBank/DDBJ databases">
        <authorList>
            <person name="Seilhamer J.J."/>
        </authorList>
    </citation>
    <scope>NUCLEOTIDE SEQUENCE [LARGE SCALE GENOMIC DNA]</scope>
    <source>
        <strain evidence="1 2">A37T2</strain>
    </source>
</reference>
<dbReference type="OrthoDB" id="978691at2"/>
<evidence type="ECO:0000313" key="1">
    <source>
        <dbReference type="EMBL" id="SCC45856.1"/>
    </source>
</evidence>
<gene>
    <name evidence="1" type="ORF">GA0116948_109118</name>
</gene>
<protein>
    <recommendedName>
        <fullName evidence="3">ABC transporter ATPase</fullName>
    </recommendedName>
</protein>
<dbReference type="STRING" id="1335309.GA0116948_109118"/>
<organism evidence="1 2">
    <name type="scientific">Chitinophaga costaii</name>
    <dbReference type="NCBI Taxonomy" id="1335309"/>
    <lineage>
        <taxon>Bacteria</taxon>
        <taxon>Pseudomonadati</taxon>
        <taxon>Bacteroidota</taxon>
        <taxon>Chitinophagia</taxon>
        <taxon>Chitinophagales</taxon>
        <taxon>Chitinophagaceae</taxon>
        <taxon>Chitinophaga</taxon>
    </lineage>
</organism>
<dbReference type="RefSeq" id="WP_089713143.1">
    <property type="nucleotide sequence ID" value="NZ_FMAR01000009.1"/>
</dbReference>